<accession>A0A4S8LVZ2</accession>
<name>A0A4S8LVZ2_DENBC</name>
<keyword evidence="2" id="KW-1185">Reference proteome</keyword>
<evidence type="ECO:0000313" key="2">
    <source>
        <dbReference type="Proteomes" id="UP000297245"/>
    </source>
</evidence>
<evidence type="ECO:0000313" key="1">
    <source>
        <dbReference type="EMBL" id="THU93541.1"/>
    </source>
</evidence>
<dbReference type="EMBL" id="ML179247">
    <property type="protein sequence ID" value="THU93541.1"/>
    <property type="molecule type" value="Genomic_DNA"/>
</dbReference>
<dbReference type="Proteomes" id="UP000297245">
    <property type="component" value="Unassembled WGS sequence"/>
</dbReference>
<protein>
    <submittedName>
        <fullName evidence="1">Uncharacterized protein</fullName>
    </submittedName>
</protein>
<sequence length="166" mass="18996">MFTYIRAGMHMKAMPSITLEQNILRKIATNCYWVVQEHCLVKCAVHFTIPRAPTNVWGLSSERRGGYFSWQNLALAVACRVSKDQPPEKKFMLDVYINATSRKPLASQLLFQSSKGANNRVILPKLMVPRVWVALFRSFILKEGILKPFCLDPYVQPILRGTLLQI</sequence>
<proteinExistence type="predicted"/>
<dbReference type="AlphaFoldDB" id="A0A4S8LVZ2"/>
<gene>
    <name evidence="1" type="ORF">K435DRAFT_799652</name>
</gene>
<organism evidence="1 2">
    <name type="scientific">Dendrothele bispora (strain CBS 962.96)</name>
    <dbReference type="NCBI Taxonomy" id="1314807"/>
    <lineage>
        <taxon>Eukaryota</taxon>
        <taxon>Fungi</taxon>
        <taxon>Dikarya</taxon>
        <taxon>Basidiomycota</taxon>
        <taxon>Agaricomycotina</taxon>
        <taxon>Agaricomycetes</taxon>
        <taxon>Agaricomycetidae</taxon>
        <taxon>Agaricales</taxon>
        <taxon>Agaricales incertae sedis</taxon>
        <taxon>Dendrothele</taxon>
    </lineage>
</organism>
<reference evidence="1 2" key="1">
    <citation type="journal article" date="2019" name="Nat. Ecol. Evol.">
        <title>Megaphylogeny resolves global patterns of mushroom evolution.</title>
        <authorList>
            <person name="Varga T."/>
            <person name="Krizsan K."/>
            <person name="Foldi C."/>
            <person name="Dima B."/>
            <person name="Sanchez-Garcia M."/>
            <person name="Sanchez-Ramirez S."/>
            <person name="Szollosi G.J."/>
            <person name="Szarkandi J.G."/>
            <person name="Papp V."/>
            <person name="Albert L."/>
            <person name="Andreopoulos W."/>
            <person name="Angelini C."/>
            <person name="Antonin V."/>
            <person name="Barry K.W."/>
            <person name="Bougher N.L."/>
            <person name="Buchanan P."/>
            <person name="Buyck B."/>
            <person name="Bense V."/>
            <person name="Catcheside P."/>
            <person name="Chovatia M."/>
            <person name="Cooper J."/>
            <person name="Damon W."/>
            <person name="Desjardin D."/>
            <person name="Finy P."/>
            <person name="Geml J."/>
            <person name="Haridas S."/>
            <person name="Hughes K."/>
            <person name="Justo A."/>
            <person name="Karasinski D."/>
            <person name="Kautmanova I."/>
            <person name="Kiss B."/>
            <person name="Kocsube S."/>
            <person name="Kotiranta H."/>
            <person name="LaButti K.M."/>
            <person name="Lechner B.E."/>
            <person name="Liimatainen K."/>
            <person name="Lipzen A."/>
            <person name="Lukacs Z."/>
            <person name="Mihaltcheva S."/>
            <person name="Morgado L.N."/>
            <person name="Niskanen T."/>
            <person name="Noordeloos M.E."/>
            <person name="Ohm R.A."/>
            <person name="Ortiz-Santana B."/>
            <person name="Ovrebo C."/>
            <person name="Racz N."/>
            <person name="Riley R."/>
            <person name="Savchenko A."/>
            <person name="Shiryaev A."/>
            <person name="Soop K."/>
            <person name="Spirin V."/>
            <person name="Szebenyi C."/>
            <person name="Tomsovsky M."/>
            <person name="Tulloss R.E."/>
            <person name="Uehling J."/>
            <person name="Grigoriev I.V."/>
            <person name="Vagvolgyi C."/>
            <person name="Papp T."/>
            <person name="Martin F.M."/>
            <person name="Miettinen O."/>
            <person name="Hibbett D.S."/>
            <person name="Nagy L.G."/>
        </authorList>
    </citation>
    <scope>NUCLEOTIDE SEQUENCE [LARGE SCALE GENOMIC DNA]</scope>
    <source>
        <strain evidence="1 2">CBS 962.96</strain>
    </source>
</reference>